<dbReference type="Pfam" id="PF00582">
    <property type="entry name" value="Usp"/>
    <property type="match status" value="1"/>
</dbReference>
<dbReference type="InterPro" id="IPR006016">
    <property type="entry name" value="UspA"/>
</dbReference>
<gene>
    <name evidence="2" type="ordered locus">Deba_0319</name>
</gene>
<name>E1QDQ9_DESB2</name>
<protein>
    <recommendedName>
        <fullName evidence="1">UspA domain-containing protein</fullName>
    </recommendedName>
</protein>
<evidence type="ECO:0000313" key="3">
    <source>
        <dbReference type="Proteomes" id="UP000009047"/>
    </source>
</evidence>
<dbReference type="KEGG" id="dbr:Deba_0319"/>
<dbReference type="AlphaFoldDB" id="E1QDQ9"/>
<keyword evidence="3" id="KW-1185">Reference proteome</keyword>
<accession>E1QDQ9</accession>
<dbReference type="STRING" id="644282.Deba_0319"/>
<organism evidence="2 3">
    <name type="scientific">Desulfarculus baarsii (strain ATCC 33931 / DSM 2075 / LMG 7858 / VKM B-1802 / 2st14)</name>
    <dbReference type="NCBI Taxonomy" id="644282"/>
    <lineage>
        <taxon>Bacteria</taxon>
        <taxon>Pseudomonadati</taxon>
        <taxon>Thermodesulfobacteriota</taxon>
        <taxon>Desulfarculia</taxon>
        <taxon>Desulfarculales</taxon>
        <taxon>Desulfarculaceae</taxon>
        <taxon>Desulfarculus</taxon>
    </lineage>
</organism>
<evidence type="ECO:0000259" key="1">
    <source>
        <dbReference type="Pfam" id="PF00582"/>
    </source>
</evidence>
<dbReference type="eggNOG" id="COG0589">
    <property type="taxonomic scope" value="Bacteria"/>
</dbReference>
<dbReference type="SUPFAM" id="SSF52402">
    <property type="entry name" value="Adenine nucleotide alpha hydrolases-like"/>
    <property type="match status" value="1"/>
</dbReference>
<evidence type="ECO:0000313" key="2">
    <source>
        <dbReference type="EMBL" id="ADK83695.1"/>
    </source>
</evidence>
<dbReference type="HOGENOM" id="CLU_1765045_0_0_7"/>
<dbReference type="EMBL" id="CP002085">
    <property type="protein sequence ID" value="ADK83695.1"/>
    <property type="molecule type" value="Genomic_DNA"/>
</dbReference>
<proteinExistence type="predicted"/>
<dbReference type="CDD" id="cd00293">
    <property type="entry name" value="USP-like"/>
    <property type="match status" value="1"/>
</dbReference>
<dbReference type="Gene3D" id="3.40.50.12370">
    <property type="match status" value="1"/>
</dbReference>
<dbReference type="Proteomes" id="UP000009047">
    <property type="component" value="Chromosome"/>
</dbReference>
<dbReference type="RefSeq" id="WP_013257151.1">
    <property type="nucleotide sequence ID" value="NC_014365.1"/>
</dbReference>
<reference evidence="2 3" key="1">
    <citation type="journal article" date="2010" name="Stand. Genomic Sci.">
        <title>Complete genome sequence of Desulfarculus baarsii type strain (2st14).</title>
        <authorList>
            <person name="Sun H."/>
            <person name="Spring S."/>
            <person name="Lapidus A."/>
            <person name="Davenport K."/>
            <person name="Del Rio T.G."/>
            <person name="Tice H."/>
            <person name="Nolan M."/>
            <person name="Copeland A."/>
            <person name="Cheng J.F."/>
            <person name="Lucas S."/>
            <person name="Tapia R."/>
            <person name="Goodwin L."/>
            <person name="Pitluck S."/>
            <person name="Ivanova N."/>
            <person name="Pagani I."/>
            <person name="Mavromatis K."/>
            <person name="Ovchinnikova G."/>
            <person name="Pati A."/>
            <person name="Chen A."/>
            <person name="Palaniappan K."/>
            <person name="Hauser L."/>
            <person name="Chang Y.J."/>
            <person name="Jeffries C.D."/>
            <person name="Detter J.C."/>
            <person name="Han C."/>
            <person name="Rohde M."/>
            <person name="Brambilla E."/>
            <person name="Goker M."/>
            <person name="Woyke T."/>
            <person name="Bristow J."/>
            <person name="Eisen J.A."/>
            <person name="Markowitz V."/>
            <person name="Hugenholtz P."/>
            <person name="Kyrpides N.C."/>
            <person name="Klenk H.P."/>
            <person name="Land M."/>
        </authorList>
    </citation>
    <scope>NUCLEOTIDE SEQUENCE [LARGE SCALE GENOMIC DNA]</scope>
    <source>
        <strain evidence="3">ATCC 33931 / DSM 2075 / LMG 7858 / VKM B-1802 / 2st14</strain>
    </source>
</reference>
<dbReference type="OrthoDB" id="5419857at2"/>
<sequence length="142" mass="15624">MPRAILVVMENEIVCAQALDFAAELAQRLAAEAKLLMVVEPPPAANRQPELERRAVQALDRLASRFVERGVAAEATLRLGQPRRELLRFLAQRPPFQALIWGSGHELAGGRHGHWLEKTAGLLECPLWTVASRDDGSEGRGS</sequence>
<feature type="domain" description="UspA" evidence="1">
    <location>
        <begin position="1"/>
        <end position="93"/>
    </location>
</feature>